<evidence type="ECO:0000256" key="1">
    <source>
        <dbReference type="SAM" id="Coils"/>
    </source>
</evidence>
<dbReference type="InterPro" id="IPR040532">
    <property type="entry name" value="MapZ_C2"/>
</dbReference>
<dbReference type="Pfam" id="PF18708">
    <property type="entry name" value="MapZ_C2"/>
    <property type="match status" value="1"/>
</dbReference>
<evidence type="ECO:0000259" key="4">
    <source>
        <dbReference type="Pfam" id="PF18041"/>
    </source>
</evidence>
<keyword evidence="1" id="KW-0175">Coiled coil</keyword>
<evidence type="ECO:0000313" key="6">
    <source>
        <dbReference type="EMBL" id="GFH42285.1"/>
    </source>
</evidence>
<accession>A0A6A0BC88</accession>
<feature type="transmembrane region" description="Helical" evidence="3">
    <location>
        <begin position="220"/>
        <end position="238"/>
    </location>
</feature>
<evidence type="ECO:0000313" key="7">
    <source>
        <dbReference type="Proteomes" id="UP000480303"/>
    </source>
</evidence>
<feature type="region of interest" description="Disordered" evidence="2">
    <location>
        <begin position="170"/>
        <end position="193"/>
    </location>
</feature>
<keyword evidence="3" id="KW-1133">Transmembrane helix</keyword>
<feature type="region of interest" description="Disordered" evidence="2">
    <location>
        <begin position="404"/>
        <end position="437"/>
    </location>
</feature>
<organism evidence="6 7">
    <name type="scientific">Pseudolactococcus hodotermopsidis</name>
    <dbReference type="NCBI Taxonomy" id="2709157"/>
    <lineage>
        <taxon>Bacteria</taxon>
        <taxon>Bacillati</taxon>
        <taxon>Bacillota</taxon>
        <taxon>Bacilli</taxon>
        <taxon>Lactobacillales</taxon>
        <taxon>Streptococcaceae</taxon>
        <taxon>Pseudolactococcus</taxon>
    </lineage>
</organism>
<feature type="compositionally biased region" description="Polar residues" evidence="2">
    <location>
        <begin position="118"/>
        <end position="127"/>
    </location>
</feature>
<dbReference type="InterPro" id="IPR041295">
    <property type="entry name" value="MapZ_EC1"/>
</dbReference>
<evidence type="ECO:0000256" key="2">
    <source>
        <dbReference type="SAM" id="MobiDB-lite"/>
    </source>
</evidence>
<dbReference type="EMBL" id="BLLI01000018">
    <property type="protein sequence ID" value="GFH42285.1"/>
    <property type="molecule type" value="Genomic_DNA"/>
</dbReference>
<feature type="region of interest" description="Disordered" evidence="2">
    <location>
        <begin position="91"/>
        <end position="127"/>
    </location>
</feature>
<feature type="coiled-coil region" evidence="1">
    <location>
        <begin position="302"/>
        <end position="329"/>
    </location>
</feature>
<name>A0A6A0BC88_9LACT</name>
<reference evidence="6 7" key="1">
    <citation type="submission" date="2020-02" db="EMBL/GenBank/DDBJ databases">
        <title>Draft genome sequence of Lactococcus sp. Hs30E4-3.</title>
        <authorList>
            <person name="Noda S."/>
            <person name="Yuki M."/>
            <person name="Ohkuma M."/>
        </authorList>
    </citation>
    <scope>NUCLEOTIDE SEQUENCE [LARGE SCALE GENOMIC DNA]</scope>
    <source>
        <strain evidence="6 7">Hs30E4-3</strain>
    </source>
</reference>
<comment type="caution">
    <text evidence="6">The sequence shown here is derived from an EMBL/GenBank/DDBJ whole genome shotgun (WGS) entry which is preliminary data.</text>
</comment>
<gene>
    <name evidence="6" type="primary">yqjD</name>
    <name evidence="6" type="ORF">Hs30E_08360</name>
</gene>
<evidence type="ECO:0000256" key="3">
    <source>
        <dbReference type="SAM" id="Phobius"/>
    </source>
</evidence>
<dbReference type="AlphaFoldDB" id="A0A6A0BC88"/>
<keyword evidence="3" id="KW-0472">Membrane</keyword>
<feature type="compositionally biased region" description="Polar residues" evidence="2">
    <location>
        <begin position="404"/>
        <end position="433"/>
    </location>
</feature>
<dbReference type="RefSeq" id="WP_172208260.1">
    <property type="nucleotide sequence ID" value="NZ_BLLI01000018.1"/>
</dbReference>
<keyword evidence="3" id="KW-0812">Transmembrane</keyword>
<sequence>MDNKNEKITDNEKVDYDSKVPYKEKTLDLKDVEKMTVAEISTKSNHISEENLVMESSLDKYIRQHRSDIESAKKARELKAAVTNKELDKLVRTARDEVVSPSEEVSESEDKIKDDANSESQSELNNELISETVVADKEETSEVELESDFPELQGAFDKVVVVPDDVSLDTTEETLTSEEVSVASDTKSEPESTWQILTEDDGLTRSEKVSDVVNKYKKPVVITICGLLLLVVGGLVWHNDNQTNQKQTVQTSKSQAKQSEEAEKTAAFNKVYASFFIDDKETKLKNSEFSDYKTKLTAALAKVNGQSNEKTLEAKVEELKAQIVAVQKMNADFDKAVIVDGALDKTAKVKEGVTLSFTATENTALNNLLKEAVALGKTQQNTVKSSAELAKEAEQVAVVEPSVAASTTAQNSEQTSSQSAPQNSGPVNASNSRVPVDANANLSDPAYTWAPGIMELVLNKCRERGYITGDNYILQPASIQNGNGYYNLYRPDGTYLVSINCKTGYFVGNGAGHADALDY</sequence>
<feature type="domain" description="MapZ extracellular C-terminal" evidence="5">
    <location>
        <begin position="440"/>
        <end position="509"/>
    </location>
</feature>
<evidence type="ECO:0000259" key="5">
    <source>
        <dbReference type="Pfam" id="PF18708"/>
    </source>
</evidence>
<proteinExistence type="predicted"/>
<dbReference type="Pfam" id="PF18041">
    <property type="entry name" value="MapZ_EC1"/>
    <property type="match status" value="1"/>
</dbReference>
<feature type="domain" description="MapZ extracellular" evidence="4">
    <location>
        <begin position="250"/>
        <end position="374"/>
    </location>
</feature>
<keyword evidence="7" id="KW-1185">Reference proteome</keyword>
<protein>
    <submittedName>
        <fullName evidence="6">Mid-cell-anchored protein Z</fullName>
    </submittedName>
</protein>
<dbReference type="Proteomes" id="UP000480303">
    <property type="component" value="Unassembled WGS sequence"/>
</dbReference>